<evidence type="ECO:0000256" key="1">
    <source>
        <dbReference type="SAM" id="MobiDB-lite"/>
    </source>
</evidence>
<organism evidence="2 3">
    <name type="scientific">Pseudomicrostroma glucosiphilum</name>
    <dbReference type="NCBI Taxonomy" id="1684307"/>
    <lineage>
        <taxon>Eukaryota</taxon>
        <taxon>Fungi</taxon>
        <taxon>Dikarya</taxon>
        <taxon>Basidiomycota</taxon>
        <taxon>Ustilaginomycotina</taxon>
        <taxon>Exobasidiomycetes</taxon>
        <taxon>Microstromatales</taxon>
        <taxon>Microstromatales incertae sedis</taxon>
        <taxon>Pseudomicrostroma</taxon>
    </lineage>
</organism>
<evidence type="ECO:0000313" key="3">
    <source>
        <dbReference type="Proteomes" id="UP000245942"/>
    </source>
</evidence>
<dbReference type="GeneID" id="37011271"/>
<dbReference type="RefSeq" id="XP_025351189.1">
    <property type="nucleotide sequence ID" value="XM_025489537.1"/>
</dbReference>
<accession>A0A316UFK8</accession>
<feature type="region of interest" description="Disordered" evidence="1">
    <location>
        <begin position="42"/>
        <end position="68"/>
    </location>
</feature>
<dbReference type="Proteomes" id="UP000245942">
    <property type="component" value="Unassembled WGS sequence"/>
</dbReference>
<reference evidence="2 3" key="1">
    <citation type="journal article" date="2018" name="Mol. Biol. Evol.">
        <title>Broad Genomic Sampling Reveals a Smut Pathogenic Ancestry of the Fungal Clade Ustilaginomycotina.</title>
        <authorList>
            <person name="Kijpornyongpan T."/>
            <person name="Mondo S.J."/>
            <person name="Barry K."/>
            <person name="Sandor L."/>
            <person name="Lee J."/>
            <person name="Lipzen A."/>
            <person name="Pangilinan J."/>
            <person name="LaButti K."/>
            <person name="Hainaut M."/>
            <person name="Henrissat B."/>
            <person name="Grigoriev I.V."/>
            <person name="Spatafora J.W."/>
            <person name="Aime M.C."/>
        </authorList>
    </citation>
    <scope>NUCLEOTIDE SEQUENCE [LARGE SCALE GENOMIC DNA]</scope>
    <source>
        <strain evidence="2 3">MCA 4718</strain>
    </source>
</reference>
<protein>
    <submittedName>
        <fullName evidence="2">Uncharacterized protein</fullName>
    </submittedName>
</protein>
<dbReference type="EMBL" id="KZ819321">
    <property type="protein sequence ID" value="PWN24029.1"/>
    <property type="molecule type" value="Genomic_DNA"/>
</dbReference>
<sequence length="85" mass="9294">MYKMVRRCEYKSPVAALVSLSAASGLLPWDSFHVTPRRASHLLRPTPNSISEPLGPSPSPRCRQGSPFRSSCQCSLASSLAMLVY</sequence>
<keyword evidence="3" id="KW-1185">Reference proteome</keyword>
<gene>
    <name evidence="2" type="ORF">BCV69DRAFT_17657</name>
</gene>
<name>A0A316UFK8_9BASI</name>
<dbReference type="AlphaFoldDB" id="A0A316UFK8"/>
<evidence type="ECO:0000313" key="2">
    <source>
        <dbReference type="EMBL" id="PWN24029.1"/>
    </source>
</evidence>
<proteinExistence type="predicted"/>